<feature type="compositionally biased region" description="Polar residues" evidence="1">
    <location>
        <begin position="595"/>
        <end position="608"/>
    </location>
</feature>
<feature type="compositionally biased region" description="Basic and acidic residues" evidence="1">
    <location>
        <begin position="644"/>
        <end position="667"/>
    </location>
</feature>
<feature type="region of interest" description="Disordered" evidence="1">
    <location>
        <begin position="1"/>
        <end position="33"/>
    </location>
</feature>
<evidence type="ECO:0000313" key="2">
    <source>
        <dbReference type="EMBL" id="KAE9979568.1"/>
    </source>
</evidence>
<feature type="region of interest" description="Disordered" evidence="1">
    <location>
        <begin position="216"/>
        <end position="297"/>
    </location>
</feature>
<name>A0A8H3Z1C5_VENIN</name>
<protein>
    <submittedName>
        <fullName evidence="2">Uncharacterized protein</fullName>
    </submittedName>
</protein>
<feature type="region of interest" description="Disordered" evidence="1">
    <location>
        <begin position="410"/>
        <end position="469"/>
    </location>
</feature>
<proteinExistence type="predicted"/>
<dbReference type="AlphaFoldDB" id="A0A8H3Z1C5"/>
<feature type="compositionally biased region" description="Acidic residues" evidence="1">
    <location>
        <begin position="630"/>
        <end position="643"/>
    </location>
</feature>
<feature type="compositionally biased region" description="Pro residues" evidence="1">
    <location>
        <begin position="452"/>
        <end position="469"/>
    </location>
</feature>
<accession>A0A8H3Z1C5</accession>
<evidence type="ECO:0000313" key="3">
    <source>
        <dbReference type="Proteomes" id="UP000433883"/>
    </source>
</evidence>
<sequence>MVKKRKSDTEERESPDPRREEPAKKHRKSSLAVNGKEPLAHWKRYDLEEVLDAIGFIPQAGELFEKLAKNWYARHRPARILTPGHVEKPGYQFYYMIVDFIIEYGDAFWSKEARGHLVNKGSNAYRPTNWRKGEHISFSYPRDSVHRLKGVRNSTQEILRDERIDSHIFIALKPYFVGLHFHGRASNEDKDPDGFEDWYLSSEGLTECLDTLKAMSKETPWKNTSPRAPQKRRSSTDRSVGSSPVPVPYVPSESESDVNASNEPANSLQQEHHRTSAPARPTAVLDSPRSGKHGRKATKYTGHTSALINFARLRGIDIPRTTPRDVVQALLVNFDFGWNDTGVISPARTDYDILSTDTLREMMQERGLQGWATPRKSLLIRYLKVYDKARALKEAPKDADTMEDRIPLVTEETDPVQGEMSTDEPVTIKRENSPVPMPDDNIKEEEREDSPMPAPAPTPTPRATPTPTLPPPSYRYSNGYGYGYAVPHPFHNTPIPMRPANPHTQNQMPSNVPAGYFYQRNIGWRTQYSIQPNGYLAMPGFMGGLHPLHHNFIGGGMPLPNRGGPRQSLIPTYVRADGATNERRNLEAVGPSGSGRPTATVDASSTTELEIPTVPGRGGIPLSVDRATENEDAEAVDETVETDDTARVDQDSVSKDKRRDGTGKDDG</sequence>
<evidence type="ECO:0000256" key="1">
    <source>
        <dbReference type="SAM" id="MobiDB-lite"/>
    </source>
</evidence>
<feature type="region of interest" description="Disordered" evidence="1">
    <location>
        <begin position="580"/>
        <end position="667"/>
    </location>
</feature>
<gene>
    <name evidence="2" type="ORF">BLS_009666</name>
</gene>
<organism evidence="2 3">
    <name type="scientific">Venturia inaequalis</name>
    <name type="common">Apple scab fungus</name>
    <dbReference type="NCBI Taxonomy" id="5025"/>
    <lineage>
        <taxon>Eukaryota</taxon>
        <taxon>Fungi</taxon>
        <taxon>Dikarya</taxon>
        <taxon>Ascomycota</taxon>
        <taxon>Pezizomycotina</taxon>
        <taxon>Dothideomycetes</taxon>
        <taxon>Pleosporomycetidae</taxon>
        <taxon>Venturiales</taxon>
        <taxon>Venturiaceae</taxon>
        <taxon>Venturia</taxon>
    </lineage>
</organism>
<dbReference type="Proteomes" id="UP000433883">
    <property type="component" value="Unassembled WGS sequence"/>
</dbReference>
<dbReference type="EMBL" id="WNWQ01000090">
    <property type="protein sequence ID" value="KAE9979568.1"/>
    <property type="molecule type" value="Genomic_DNA"/>
</dbReference>
<comment type="caution">
    <text evidence="2">The sequence shown here is derived from an EMBL/GenBank/DDBJ whole genome shotgun (WGS) entry which is preliminary data.</text>
</comment>
<feature type="compositionally biased region" description="Basic and acidic residues" evidence="1">
    <location>
        <begin position="7"/>
        <end position="23"/>
    </location>
</feature>
<reference evidence="2 3" key="1">
    <citation type="submission" date="2019-11" db="EMBL/GenBank/DDBJ databases">
        <title>Venturia inaequalis Genome Resource.</title>
        <authorList>
            <person name="Lichtner F.J."/>
        </authorList>
    </citation>
    <scope>NUCLEOTIDE SEQUENCE [LARGE SCALE GENOMIC DNA]</scope>
    <source>
        <strain evidence="2">Bline_iso_100314</strain>
    </source>
</reference>
<feature type="compositionally biased region" description="Polar residues" evidence="1">
    <location>
        <begin position="257"/>
        <end position="269"/>
    </location>
</feature>